<proteinExistence type="predicted"/>
<reference evidence="2 3" key="1">
    <citation type="submission" date="2018-09" db="EMBL/GenBank/DDBJ databases">
        <title>Genome sequencing of Nocardioides immobilis CCTCC AB 2017083 for comparison to Nocardioides silvaticus.</title>
        <authorList>
            <person name="Li C."/>
            <person name="Wang G."/>
        </authorList>
    </citation>
    <scope>NUCLEOTIDE SEQUENCE [LARGE SCALE GENOMIC DNA]</scope>
    <source>
        <strain evidence="2 3">CCTCC AB 2017083</strain>
    </source>
</reference>
<name>A0A417Y4N1_9ACTN</name>
<dbReference type="RefSeq" id="WP_118925085.1">
    <property type="nucleotide sequence ID" value="NZ_QXGH01000013.1"/>
</dbReference>
<organism evidence="2 3">
    <name type="scientific">Nocardioides immobilis</name>
    <dbReference type="NCBI Taxonomy" id="2049295"/>
    <lineage>
        <taxon>Bacteria</taxon>
        <taxon>Bacillati</taxon>
        <taxon>Actinomycetota</taxon>
        <taxon>Actinomycetes</taxon>
        <taxon>Propionibacteriales</taxon>
        <taxon>Nocardioidaceae</taxon>
        <taxon>Nocardioides</taxon>
    </lineage>
</organism>
<dbReference type="Pfam" id="PF09995">
    <property type="entry name" value="MPAB_Lcp_cat"/>
    <property type="match status" value="1"/>
</dbReference>
<dbReference type="InterPro" id="IPR018713">
    <property type="entry name" value="MPAB/Lcp_cat_dom"/>
</dbReference>
<accession>A0A417Y4N1</accession>
<evidence type="ECO:0000313" key="2">
    <source>
        <dbReference type="EMBL" id="RHW27464.1"/>
    </source>
</evidence>
<comment type="caution">
    <text evidence="2">The sequence shown here is derived from an EMBL/GenBank/DDBJ whole genome shotgun (WGS) entry which is preliminary data.</text>
</comment>
<dbReference type="PANTHER" id="PTHR36151:SF3">
    <property type="entry name" value="ER-BOUND OXYGENASE MPAB_MPAB'_RUBBER OXYGENASE CATALYTIC DOMAIN-CONTAINING PROTEIN"/>
    <property type="match status" value="1"/>
</dbReference>
<feature type="domain" description="ER-bound oxygenase mpaB/mpaB'/Rubber oxygenase catalytic" evidence="1">
    <location>
        <begin position="13"/>
        <end position="249"/>
    </location>
</feature>
<evidence type="ECO:0000313" key="3">
    <source>
        <dbReference type="Proteomes" id="UP000283644"/>
    </source>
</evidence>
<dbReference type="AlphaFoldDB" id="A0A417Y4N1"/>
<evidence type="ECO:0000259" key="1">
    <source>
        <dbReference type="Pfam" id="PF09995"/>
    </source>
</evidence>
<protein>
    <submittedName>
        <fullName evidence="2">DUF2236 domain-containing protein</fullName>
    </submittedName>
</protein>
<dbReference type="PANTHER" id="PTHR36151">
    <property type="entry name" value="BLR2777 PROTEIN"/>
    <property type="match status" value="1"/>
</dbReference>
<gene>
    <name evidence="2" type="ORF">D0Z08_10000</name>
</gene>
<dbReference type="GO" id="GO:0016491">
    <property type="term" value="F:oxidoreductase activity"/>
    <property type="evidence" value="ECO:0007669"/>
    <property type="project" value="InterPro"/>
</dbReference>
<dbReference type="EMBL" id="QXGH01000013">
    <property type="protein sequence ID" value="RHW27464.1"/>
    <property type="molecule type" value="Genomic_DNA"/>
</dbReference>
<sequence length="307" mass="33619">MSGYFDERSMVVRAMRQRAVGLTYGQRALVIGALHPRLFVGTAQHTTHRTSPYTRLGLTARLFEAVFLGSKDEADRALAFAAKRHATVRGTMSVDGGPAHPEGAAYDAADPGLMWWTAAFALDSVEFMYDALVRRMTDREREELFEGFVAWAELFGMPRTGAPASYGEFRTTYDAWLVSDEPHLVDEARLVGRHIAGVSGYGLPLRLVTSPALATVVQGSLPSVVRDHYGIPWGLREEAAWQAASRASRLAHGRVPLLASTPLLRGRSRDFYKVVQRGEKALLARGGVSIPGVSDVDPPYRGFSETA</sequence>
<dbReference type="Proteomes" id="UP000283644">
    <property type="component" value="Unassembled WGS sequence"/>
</dbReference>
<keyword evidence="3" id="KW-1185">Reference proteome</keyword>
<dbReference type="OrthoDB" id="3456672at2"/>